<comment type="subcellular location">
    <subcellularLocation>
        <location evidence="1">Cell membrane</location>
        <topology evidence="1">Multi-pass membrane protein</topology>
    </subcellularLocation>
</comment>
<organism evidence="10 11">
    <name type="scientific">Candidatus Nanopelagicus hibericus</name>
    <dbReference type="NCBI Taxonomy" id="1884915"/>
    <lineage>
        <taxon>Bacteria</taxon>
        <taxon>Bacillati</taxon>
        <taxon>Actinomycetota</taxon>
        <taxon>Actinomycetes</taxon>
        <taxon>Candidatus Nanopelagicales</taxon>
        <taxon>Candidatus Nanopelagicaceae</taxon>
        <taxon>Candidatus Nanopelagicus</taxon>
    </lineage>
</organism>
<sequence length="296" mass="32833">MKLNSLGIFYGVGAYVIWGLLPVYWRWLERASAYEILANRGVWSLVVCLIFLTFQKQLRAALKLITNIKTFFTLALSSFLLTLNWGIYIWAVSVDRVVEASLGYYMTPLVVVCFGLLILKEKLDMTQKLSLTLAGIGVGILTVAFGQIPLVAFGLAFSWGCYSLVKKRLDAGSLQTLSIEMLFALPPSLIYMFYLMSTNQAQFGTDLGFSLSLMSAGLLTVIPLLMFNSAATSLPLTITGLLGYINPTIMFLVGFVLFHEPLTFTKIFGFVFIWIALILLGINMYRSGRASNQSKG</sequence>
<dbReference type="AlphaFoldDB" id="A0A249K7T9"/>
<keyword evidence="4" id="KW-1003">Cell membrane</keyword>
<dbReference type="NCBIfam" id="TIGR00688">
    <property type="entry name" value="rarD"/>
    <property type="match status" value="1"/>
</dbReference>
<dbReference type="PANTHER" id="PTHR22911">
    <property type="entry name" value="ACYL-MALONYL CONDENSING ENZYME-RELATED"/>
    <property type="match status" value="1"/>
</dbReference>
<evidence type="ECO:0000256" key="4">
    <source>
        <dbReference type="ARBA" id="ARBA00022475"/>
    </source>
</evidence>
<feature type="transmembrane region" description="Helical" evidence="8">
    <location>
        <begin position="131"/>
        <end position="157"/>
    </location>
</feature>
<feature type="transmembrane region" description="Helical" evidence="8">
    <location>
        <begin position="238"/>
        <end position="258"/>
    </location>
</feature>
<dbReference type="PANTHER" id="PTHR22911:SF137">
    <property type="entry name" value="SOLUTE CARRIER FAMILY 35 MEMBER G2-RELATED"/>
    <property type="match status" value="1"/>
</dbReference>
<comment type="similarity">
    <text evidence="2">Belongs to the EamA transporter family.</text>
</comment>
<reference evidence="10 11" key="1">
    <citation type="submission" date="2016-07" db="EMBL/GenBank/DDBJ databases">
        <title>High microdiversification within the ubiquitous acI lineage of Actinobacteria.</title>
        <authorList>
            <person name="Neuenschwander S.M."/>
            <person name="Salcher M."/>
            <person name="Ghai R."/>
            <person name="Pernthaler J."/>
        </authorList>
    </citation>
    <scope>NUCLEOTIDE SEQUENCE [LARGE SCALE GENOMIC DNA]</scope>
    <source>
        <strain evidence="10">MMS-21-160</strain>
    </source>
</reference>
<evidence type="ECO:0000256" key="3">
    <source>
        <dbReference type="ARBA" id="ARBA00022448"/>
    </source>
</evidence>
<feature type="domain" description="EamA" evidence="9">
    <location>
        <begin position="150"/>
        <end position="280"/>
    </location>
</feature>
<keyword evidence="5 8" id="KW-0812">Transmembrane</keyword>
<evidence type="ECO:0000256" key="6">
    <source>
        <dbReference type="ARBA" id="ARBA00022989"/>
    </source>
</evidence>
<keyword evidence="6 8" id="KW-1133">Transmembrane helix</keyword>
<name>A0A249K7T9_9ACTN</name>
<keyword evidence="3" id="KW-0813">Transport</keyword>
<dbReference type="Proteomes" id="UP000217171">
    <property type="component" value="Chromosome"/>
</dbReference>
<keyword evidence="11" id="KW-1185">Reference proteome</keyword>
<evidence type="ECO:0000256" key="1">
    <source>
        <dbReference type="ARBA" id="ARBA00004651"/>
    </source>
</evidence>
<feature type="transmembrane region" description="Helical" evidence="8">
    <location>
        <begin position="7"/>
        <end position="25"/>
    </location>
</feature>
<feature type="transmembrane region" description="Helical" evidence="8">
    <location>
        <begin position="177"/>
        <end position="195"/>
    </location>
</feature>
<evidence type="ECO:0000313" key="10">
    <source>
        <dbReference type="EMBL" id="ASY12857.1"/>
    </source>
</evidence>
<dbReference type="Pfam" id="PF00892">
    <property type="entry name" value="EamA"/>
    <property type="match status" value="2"/>
</dbReference>
<dbReference type="InterPro" id="IPR000620">
    <property type="entry name" value="EamA_dom"/>
</dbReference>
<feature type="transmembrane region" description="Helical" evidence="8">
    <location>
        <begin position="37"/>
        <end position="54"/>
    </location>
</feature>
<evidence type="ECO:0000313" key="11">
    <source>
        <dbReference type="Proteomes" id="UP000217171"/>
    </source>
</evidence>
<dbReference type="SUPFAM" id="SSF103481">
    <property type="entry name" value="Multidrug resistance efflux transporter EmrE"/>
    <property type="match status" value="2"/>
</dbReference>
<evidence type="ECO:0000256" key="8">
    <source>
        <dbReference type="SAM" id="Phobius"/>
    </source>
</evidence>
<dbReference type="EMBL" id="CP016771">
    <property type="protein sequence ID" value="ASY12857.1"/>
    <property type="molecule type" value="Genomic_DNA"/>
</dbReference>
<feature type="domain" description="EamA" evidence="9">
    <location>
        <begin position="6"/>
        <end position="142"/>
    </location>
</feature>
<feature type="transmembrane region" description="Helical" evidence="8">
    <location>
        <begin position="102"/>
        <end position="119"/>
    </location>
</feature>
<dbReference type="OrthoDB" id="369870at2"/>
<dbReference type="KEGG" id="nhi:B1s21160_00490"/>
<evidence type="ECO:0000259" key="9">
    <source>
        <dbReference type="Pfam" id="PF00892"/>
    </source>
</evidence>
<evidence type="ECO:0000256" key="5">
    <source>
        <dbReference type="ARBA" id="ARBA00022692"/>
    </source>
</evidence>
<evidence type="ECO:0000256" key="7">
    <source>
        <dbReference type="ARBA" id="ARBA00023136"/>
    </source>
</evidence>
<gene>
    <name evidence="10" type="ORF">B1s21160_00490</name>
</gene>
<feature type="transmembrane region" description="Helical" evidence="8">
    <location>
        <begin position="267"/>
        <end position="285"/>
    </location>
</feature>
<proteinExistence type="inferred from homology"/>
<dbReference type="RefSeq" id="WP_095671964.1">
    <property type="nucleotide sequence ID" value="NZ_CP016771.1"/>
</dbReference>
<dbReference type="InterPro" id="IPR004626">
    <property type="entry name" value="RarD"/>
</dbReference>
<dbReference type="GO" id="GO:0005886">
    <property type="term" value="C:plasma membrane"/>
    <property type="evidence" value="ECO:0007669"/>
    <property type="project" value="UniProtKB-SubCell"/>
</dbReference>
<evidence type="ECO:0000256" key="2">
    <source>
        <dbReference type="ARBA" id="ARBA00007362"/>
    </source>
</evidence>
<keyword evidence="7 8" id="KW-0472">Membrane</keyword>
<feature type="transmembrane region" description="Helical" evidence="8">
    <location>
        <begin position="207"/>
        <end position="226"/>
    </location>
</feature>
<feature type="transmembrane region" description="Helical" evidence="8">
    <location>
        <begin position="66"/>
        <end position="90"/>
    </location>
</feature>
<protein>
    <submittedName>
        <fullName evidence="10">Chloramphenicol-sensitive protein RarD</fullName>
    </submittedName>
</protein>
<dbReference type="InterPro" id="IPR037185">
    <property type="entry name" value="EmrE-like"/>
</dbReference>
<accession>A0A249K7T9</accession>